<accession>A0A409X6L9</accession>
<dbReference type="PANTHER" id="PTHR46929">
    <property type="entry name" value="EXPRESSED PROTEIN"/>
    <property type="match status" value="1"/>
</dbReference>
<dbReference type="AlphaFoldDB" id="A0A409X6L9"/>
<feature type="domain" description="Myb/SANT-like" evidence="1">
    <location>
        <begin position="54"/>
        <end position="151"/>
    </location>
</feature>
<name>A0A409X6L9_PSICY</name>
<evidence type="ECO:0000313" key="2">
    <source>
        <dbReference type="EMBL" id="PPQ86438.1"/>
    </source>
</evidence>
<evidence type="ECO:0000259" key="1">
    <source>
        <dbReference type="Pfam" id="PF12776"/>
    </source>
</evidence>
<evidence type="ECO:0000313" key="3">
    <source>
        <dbReference type="Proteomes" id="UP000283269"/>
    </source>
</evidence>
<dbReference type="PANTHER" id="PTHR46929:SF3">
    <property type="entry name" value="MYB_SANT-LIKE DOMAIN-CONTAINING PROTEIN"/>
    <property type="match status" value="1"/>
</dbReference>
<protein>
    <recommendedName>
        <fullName evidence="1">Myb/SANT-like domain-containing protein</fullName>
    </recommendedName>
</protein>
<dbReference type="InterPro" id="IPR024752">
    <property type="entry name" value="Myb/SANT-like_dom"/>
</dbReference>
<organism evidence="2 3">
    <name type="scientific">Psilocybe cyanescens</name>
    <dbReference type="NCBI Taxonomy" id="93625"/>
    <lineage>
        <taxon>Eukaryota</taxon>
        <taxon>Fungi</taxon>
        <taxon>Dikarya</taxon>
        <taxon>Basidiomycota</taxon>
        <taxon>Agaricomycotina</taxon>
        <taxon>Agaricomycetes</taxon>
        <taxon>Agaricomycetidae</taxon>
        <taxon>Agaricales</taxon>
        <taxon>Agaricineae</taxon>
        <taxon>Strophariaceae</taxon>
        <taxon>Psilocybe</taxon>
    </lineage>
</organism>
<comment type="caution">
    <text evidence="2">The sequence shown here is derived from an EMBL/GenBank/DDBJ whole genome shotgun (WGS) entry which is preliminary data.</text>
</comment>
<dbReference type="Pfam" id="PF12776">
    <property type="entry name" value="Myb_DNA-bind_3"/>
    <property type="match status" value="1"/>
</dbReference>
<dbReference type="OrthoDB" id="2930561at2759"/>
<dbReference type="STRING" id="93625.A0A409X6L9"/>
<sequence length="182" mass="20297">MPGPSDDINMQQSVFPIFPFMQFGKKRSPKNIDVKFIFKAGCEGTECASKEQAHWTVEDETVLLNFLILVKSASGDGTNFKKATWKEAALKVNVNCSRGAEKTPDSCRSKYCVLKSMYKVVQAIHRNSGWSWDDEDSARITPEIQGTWNDYIERHPAAAPFCNARWAHLAAFDSLGASSLAN</sequence>
<dbReference type="InParanoid" id="A0A409X6L9"/>
<reference evidence="2 3" key="1">
    <citation type="journal article" date="2018" name="Evol. Lett.">
        <title>Horizontal gene cluster transfer increased hallucinogenic mushroom diversity.</title>
        <authorList>
            <person name="Reynolds H.T."/>
            <person name="Vijayakumar V."/>
            <person name="Gluck-Thaler E."/>
            <person name="Korotkin H.B."/>
            <person name="Matheny P.B."/>
            <person name="Slot J.C."/>
        </authorList>
    </citation>
    <scope>NUCLEOTIDE SEQUENCE [LARGE SCALE GENOMIC DNA]</scope>
    <source>
        <strain evidence="2 3">2631</strain>
    </source>
</reference>
<dbReference type="EMBL" id="NHYD01002493">
    <property type="protein sequence ID" value="PPQ86438.1"/>
    <property type="molecule type" value="Genomic_DNA"/>
</dbReference>
<keyword evidence="3" id="KW-1185">Reference proteome</keyword>
<proteinExistence type="predicted"/>
<gene>
    <name evidence="2" type="ORF">CVT25_008097</name>
</gene>
<dbReference type="Proteomes" id="UP000283269">
    <property type="component" value="Unassembled WGS sequence"/>
</dbReference>